<dbReference type="PANTHER" id="PTHR22774">
    <property type="entry name" value="CHOREIN N-TERMINAL DOMAIN-CONTAINING PROTEIN"/>
    <property type="match status" value="1"/>
</dbReference>
<comment type="caution">
    <text evidence="2">The sequence shown here is derived from an EMBL/GenBank/DDBJ whole genome shotgun (WGS) entry which is preliminary data.</text>
</comment>
<feature type="region of interest" description="Disordered" evidence="1">
    <location>
        <begin position="866"/>
        <end position="963"/>
    </location>
</feature>
<evidence type="ECO:0000313" key="2">
    <source>
        <dbReference type="EMBL" id="KPP63566.1"/>
    </source>
</evidence>
<feature type="compositionally biased region" description="Acidic residues" evidence="1">
    <location>
        <begin position="917"/>
        <end position="937"/>
    </location>
</feature>
<feature type="compositionally biased region" description="Polar residues" evidence="1">
    <location>
        <begin position="1042"/>
        <end position="1051"/>
    </location>
</feature>
<organism evidence="2 3">
    <name type="scientific">Scleropages formosus</name>
    <name type="common">Asian bonytongue</name>
    <name type="synonym">Osteoglossum formosum</name>
    <dbReference type="NCBI Taxonomy" id="113540"/>
    <lineage>
        <taxon>Eukaryota</taxon>
        <taxon>Metazoa</taxon>
        <taxon>Chordata</taxon>
        <taxon>Craniata</taxon>
        <taxon>Vertebrata</taxon>
        <taxon>Euteleostomi</taxon>
        <taxon>Actinopterygii</taxon>
        <taxon>Neopterygii</taxon>
        <taxon>Teleostei</taxon>
        <taxon>Osteoglossocephala</taxon>
        <taxon>Osteoglossomorpha</taxon>
        <taxon>Osteoglossiformes</taxon>
        <taxon>Osteoglossidae</taxon>
        <taxon>Scleropages</taxon>
    </lineage>
</organism>
<feature type="region of interest" description="Disordered" evidence="1">
    <location>
        <begin position="1016"/>
        <end position="1056"/>
    </location>
</feature>
<feature type="compositionally biased region" description="Low complexity" evidence="1">
    <location>
        <begin position="880"/>
        <end position="890"/>
    </location>
</feature>
<feature type="non-terminal residue" evidence="2">
    <location>
        <position position="1"/>
    </location>
</feature>
<gene>
    <name evidence="2" type="ORF">Z043_118166</name>
</gene>
<name>A0A0P7UNW9_SCLFO</name>
<sequence>FTKNLSPDKINLSTLKGEGQLSNLELDEEVLQNMLDLPTWLAVTRVYCNKAAIRIQWTKLKTNPICLFLDKVEVEMRTCEEPRPPNGPSPIAITAGQSEYGFAEKVVEGMSVVINSIAIRVQARAFRASFELWQLQGTSLNPKWQRSDLRYTRITDPKRGEVLTFKEINWQSLRIEADAMEGEEQDLGSTPLRLITNQGRIRIALKRRVKDCNVLASKLLFILDDLLWVLTDSQLKAVIHYAKSLSEAMERSAQQRKSMAGESLQVGSYGRLSNLGRVQALRPYRLRQQHLRGYHLNGRVVQRTAPPSPGAHTLWSEPAPSPSGVPSNLSQYFELHDVKESSYHTFISRLDLHICNDSSSQDPDEPQPRGAQGAMQLTFRKLGFDYYPFHRPGDGCRHWERYCSAMESHAQWAEKLLQDFRRQEEGSGLPGPHAETPSRRTQGDGDASPKSSPPERGQGSRRSSAAPGPGAGRSPCKRLRSSCVVVRVDDLDIHQVSTGGRHSKKTQSLLSCNRKALHAGDRVPAIHGQFTEYYFPDNPGLPVPCSNLYAQLSGLQLYLDPASVLWVSLFCRGLLRTLDQVKAFYHLQDRGKGEEHVDTRLDATQLRLVIPLESSILDHPDRPQSLSITVPQAVLSNTRHCPHSSRANLHATCSTFSACPFLQPPPPWAFPRDQSTFHPLPRAFLHHASELDPPPPDRRSPRSRDVWAVSLSRLALSFEGARRGPKGKPQPFVEPFALSVWMCHPAAFELKPLATWGDRMDSSSETLGNCLRCSPGHQVDESRGREAAPLASVHILAQSMSPVKMWLNHYQYLAMLRMKDMLAGLAAEMSRGAQQAGEEEADLPTACAVLLMDSVEAGLLLPPVVGEPEAGVRSPEETDSPSLTDSDLSPARVAQPGLLEDSGIGSGSGAPEREPEGVVEEACEAVEEADEVNEVVQEEQARGVSPPLSPGHQQPLSREASSFSLEGELSSALSATKDATKDALSASLDLTKGAFSITKDALSLLSRGSAMSKLFTPQARDQAQWHEEAAAPAPGGLRPTPVRQSPSQHSFDSAILDGSLPDDGLSLDSDTSENFAILADSESGLESMRPDGIPCVPADVTSRGSPAPGTEGGSSADLSSSLSQSTDDIAQDMASVLLLQLSSLGSVLDMKGEDQVLALEAQSLTTKQLGNQRVSELLGANALQWAPAPSPRRCGGPPMVRMRLEMGPCAGRHSPLAESAGFLEMSVAGCRAELLASTLTTIGPFLEDELSADVQPLRLHLDATTITLKAGVRPSPLTCFVFLVDEAGLVADGHPDCPDFLQQDDGPPVYPTAPKPVPTVFSLDRLVLERTDDGIFRLRAKESDAAKAATVTAGRDAVGRTEACWEHSDCSPSVPQQEDNGVRSPSLESQLNEVQEALAHAISDRERLLQELHKPGEGGGRAGDDVSDAAPPAWEKEGGAGGVALKETKTFGEIGRLS</sequence>
<dbReference type="Proteomes" id="UP000034805">
    <property type="component" value="Unassembled WGS sequence"/>
</dbReference>
<dbReference type="STRING" id="113540.ENSSFOP00015035179"/>
<feature type="region of interest" description="Disordered" evidence="1">
    <location>
        <begin position="1081"/>
        <end position="1124"/>
    </location>
</feature>
<proteinExistence type="predicted"/>
<protein>
    <submittedName>
        <fullName evidence="2">UHRF1-binding protein 1-like</fullName>
    </submittedName>
</protein>
<evidence type="ECO:0000256" key="1">
    <source>
        <dbReference type="SAM" id="MobiDB-lite"/>
    </source>
</evidence>
<feature type="compositionally biased region" description="Polar residues" evidence="1">
    <location>
        <begin position="1370"/>
        <end position="1379"/>
    </location>
</feature>
<feature type="region of interest" description="Disordered" evidence="1">
    <location>
        <begin position="1412"/>
        <end position="1458"/>
    </location>
</feature>
<accession>A0A0P7UNW9</accession>
<reference evidence="2 3" key="1">
    <citation type="submission" date="2015-08" db="EMBL/GenBank/DDBJ databases">
        <title>The genome of the Asian arowana (Scleropages formosus).</title>
        <authorList>
            <person name="Tan M.H."/>
            <person name="Gan H.M."/>
            <person name="Croft L.J."/>
            <person name="Austin C.M."/>
        </authorList>
    </citation>
    <scope>NUCLEOTIDE SEQUENCE [LARGE SCALE GENOMIC DNA]</scope>
    <source>
        <strain evidence="2">Aro1</strain>
    </source>
</reference>
<evidence type="ECO:0000313" key="3">
    <source>
        <dbReference type="Proteomes" id="UP000034805"/>
    </source>
</evidence>
<feature type="compositionally biased region" description="Low complexity" evidence="1">
    <location>
        <begin position="1114"/>
        <end position="1124"/>
    </location>
</feature>
<feature type="region of interest" description="Disordered" evidence="1">
    <location>
        <begin position="423"/>
        <end position="476"/>
    </location>
</feature>
<dbReference type="PANTHER" id="PTHR22774:SF15">
    <property type="entry name" value="BRIDGE-LIKE LIPID TRANSFER PROTEIN FAMILY MEMBER 3A"/>
    <property type="match status" value="1"/>
</dbReference>
<feature type="region of interest" description="Disordered" evidence="1">
    <location>
        <begin position="1367"/>
        <end position="1386"/>
    </location>
</feature>
<dbReference type="InterPro" id="IPR026728">
    <property type="entry name" value="BLTP3A/B"/>
</dbReference>
<dbReference type="Pfam" id="PF24917">
    <property type="entry name" value="BLTP3A_B"/>
    <property type="match status" value="5"/>
</dbReference>
<dbReference type="EMBL" id="JARO02007788">
    <property type="protein sequence ID" value="KPP63566.1"/>
    <property type="molecule type" value="Genomic_DNA"/>
</dbReference>